<evidence type="ECO:0000259" key="3">
    <source>
        <dbReference type="SMART" id="SM00199"/>
    </source>
</evidence>
<dbReference type="AlphaFoldDB" id="W5MIX4"/>
<name>W5MIX4_LEPOC</name>
<reference evidence="4" key="2">
    <citation type="submission" date="2025-08" db="UniProtKB">
        <authorList>
            <consortium name="Ensembl"/>
        </authorList>
    </citation>
    <scope>IDENTIFICATION</scope>
</reference>
<dbReference type="OMA" id="ITHEFRW"/>
<accession>W5MIX4</accession>
<dbReference type="InterPro" id="IPR036048">
    <property type="entry name" value="Interleukin_8-like_sf"/>
</dbReference>
<reference evidence="4" key="3">
    <citation type="submission" date="2025-09" db="UniProtKB">
        <authorList>
            <consortium name="Ensembl"/>
        </authorList>
    </citation>
    <scope>IDENTIFICATION</scope>
</reference>
<dbReference type="EMBL" id="AHAT01015246">
    <property type="status" value="NOT_ANNOTATED_CDS"/>
    <property type="molecule type" value="Genomic_DNA"/>
</dbReference>
<dbReference type="Bgee" id="ENSLOCG00000006892">
    <property type="expression patterns" value="Expressed in pharyngeal gill and 13 other cell types or tissues"/>
</dbReference>
<dbReference type="Pfam" id="PF00048">
    <property type="entry name" value="IL8"/>
    <property type="match status" value="1"/>
</dbReference>
<dbReference type="HOGENOM" id="CLU_2372237_0_0_1"/>
<dbReference type="InParanoid" id="W5MIX4"/>
<keyword evidence="5" id="KW-1185">Reference proteome</keyword>
<dbReference type="GO" id="GO:0005615">
    <property type="term" value="C:extracellular space"/>
    <property type="evidence" value="ECO:0007669"/>
    <property type="project" value="UniProtKB-KW"/>
</dbReference>
<reference evidence="5" key="1">
    <citation type="submission" date="2011-12" db="EMBL/GenBank/DDBJ databases">
        <title>The Draft Genome of Lepisosteus oculatus.</title>
        <authorList>
            <consortium name="The Broad Institute Genome Assembly &amp; Analysis Group"/>
            <consortium name="Computational R&amp;D Group"/>
            <consortium name="and Sequencing Platform"/>
            <person name="Di Palma F."/>
            <person name="Alfoldi J."/>
            <person name="Johnson J."/>
            <person name="Berlin A."/>
            <person name="Gnerre S."/>
            <person name="Jaffe D."/>
            <person name="MacCallum I."/>
            <person name="Young S."/>
            <person name="Walker B.J."/>
            <person name="Lander E.S."/>
            <person name="Lindblad-Toh K."/>
        </authorList>
    </citation>
    <scope>NUCLEOTIDE SEQUENCE [LARGE SCALE GENOMIC DNA]</scope>
</reference>
<proteinExistence type="predicted"/>
<protein>
    <submittedName>
        <fullName evidence="4">Chemokine (C-C motif) ligand 34b, duplicate 4</fullName>
    </submittedName>
</protein>
<feature type="domain" description="Chemokine interleukin-8-like" evidence="3">
    <location>
        <begin position="36"/>
        <end position="93"/>
    </location>
</feature>
<organism evidence="4 5">
    <name type="scientific">Lepisosteus oculatus</name>
    <name type="common">Spotted gar</name>
    <dbReference type="NCBI Taxonomy" id="7918"/>
    <lineage>
        <taxon>Eukaryota</taxon>
        <taxon>Metazoa</taxon>
        <taxon>Chordata</taxon>
        <taxon>Craniata</taxon>
        <taxon>Vertebrata</taxon>
        <taxon>Euteleostomi</taxon>
        <taxon>Actinopterygii</taxon>
        <taxon>Neopterygii</taxon>
        <taxon>Holostei</taxon>
        <taxon>Semionotiformes</taxon>
        <taxon>Lepisosteidae</taxon>
        <taxon>Lepisosteus</taxon>
    </lineage>
</organism>
<evidence type="ECO:0000256" key="1">
    <source>
        <dbReference type="ARBA" id="ARBA00022514"/>
    </source>
</evidence>
<keyword evidence="2" id="KW-0732">Signal</keyword>
<dbReference type="GeneTree" id="ENSGT01150000287144"/>
<dbReference type="Gene3D" id="2.40.50.40">
    <property type="match status" value="1"/>
</dbReference>
<dbReference type="GO" id="GO:0008009">
    <property type="term" value="F:chemokine activity"/>
    <property type="evidence" value="ECO:0007669"/>
    <property type="project" value="InterPro"/>
</dbReference>
<dbReference type="SUPFAM" id="SSF54117">
    <property type="entry name" value="Interleukin 8-like chemokines"/>
    <property type="match status" value="1"/>
</dbReference>
<dbReference type="InterPro" id="IPR001811">
    <property type="entry name" value="Chemokine_IL8-like_dom"/>
</dbReference>
<dbReference type="SMART" id="SM00199">
    <property type="entry name" value="SCY"/>
    <property type="match status" value="1"/>
</dbReference>
<dbReference type="eggNOG" id="ENOG502SE65">
    <property type="taxonomic scope" value="Eukaryota"/>
</dbReference>
<keyword evidence="1" id="KW-0202">Cytokine</keyword>
<dbReference type="GO" id="GO:0006955">
    <property type="term" value="P:immune response"/>
    <property type="evidence" value="ECO:0007669"/>
    <property type="project" value="InterPro"/>
</dbReference>
<dbReference type="Proteomes" id="UP000018468">
    <property type="component" value="Linkage group LG14"/>
</dbReference>
<evidence type="ECO:0000313" key="5">
    <source>
        <dbReference type="Proteomes" id="UP000018468"/>
    </source>
</evidence>
<feature type="signal peptide" evidence="2">
    <location>
        <begin position="1"/>
        <end position="27"/>
    </location>
</feature>
<evidence type="ECO:0000313" key="4">
    <source>
        <dbReference type="Ensembl" id="ENSLOCP00000008333.1"/>
    </source>
</evidence>
<evidence type="ECO:0000256" key="2">
    <source>
        <dbReference type="SAM" id="SignalP"/>
    </source>
</evidence>
<dbReference type="Ensembl" id="ENSLOCT00000008343.1">
    <property type="protein sequence ID" value="ENSLOCP00000008333.1"/>
    <property type="gene ID" value="ENSLOCG00000006892.1"/>
</dbReference>
<feature type="chain" id="PRO_5004866151" evidence="2">
    <location>
        <begin position="28"/>
        <end position="98"/>
    </location>
</feature>
<sequence length="98" mass="10834">ILCNLKFASFLVALIISLVGCVALASANYRRPTKVTTSCCKAVSKTRIKSNITGYKLQNALKPCVEAVIFITNNQSVCSDPTVRWVKRKIQVFSEVPR</sequence>